<dbReference type="FunFam" id="2.40.50.700:FF:000001">
    <property type="entry name" value="Exosome complex exonuclease exoribonuclease (Rrp44)"/>
    <property type="match status" value="1"/>
</dbReference>
<comment type="subcellular location">
    <subcellularLocation>
        <location evidence="1">Nucleus</location>
    </subcellularLocation>
</comment>
<dbReference type="SMART" id="SM00670">
    <property type="entry name" value="PINc"/>
    <property type="match status" value="1"/>
</dbReference>
<evidence type="ECO:0000256" key="3">
    <source>
        <dbReference type="ARBA" id="ARBA00022552"/>
    </source>
</evidence>
<dbReference type="InterPro" id="IPR041505">
    <property type="entry name" value="Dis3_CSD2"/>
</dbReference>
<organism evidence="15 16">
    <name type="scientific">Paraglomus brasilianum</name>
    <dbReference type="NCBI Taxonomy" id="144538"/>
    <lineage>
        <taxon>Eukaryota</taxon>
        <taxon>Fungi</taxon>
        <taxon>Fungi incertae sedis</taxon>
        <taxon>Mucoromycota</taxon>
        <taxon>Glomeromycotina</taxon>
        <taxon>Glomeromycetes</taxon>
        <taxon>Paraglomerales</taxon>
        <taxon>Paraglomeraceae</taxon>
        <taxon>Paraglomus</taxon>
    </lineage>
</organism>
<evidence type="ECO:0000256" key="5">
    <source>
        <dbReference type="ARBA" id="ARBA00022801"/>
    </source>
</evidence>
<keyword evidence="16" id="KW-1185">Reference proteome</keyword>
<dbReference type="GO" id="GO:0071031">
    <property type="term" value="P:nuclear mRNA surveillance of mRNA 3'-end processing"/>
    <property type="evidence" value="ECO:0007669"/>
    <property type="project" value="TreeGrafter"/>
</dbReference>
<dbReference type="PANTHER" id="PTHR23355">
    <property type="entry name" value="RIBONUCLEASE"/>
    <property type="match status" value="1"/>
</dbReference>
<evidence type="ECO:0000256" key="11">
    <source>
        <dbReference type="RuleBase" id="RU003901"/>
    </source>
</evidence>
<evidence type="ECO:0000313" key="16">
    <source>
        <dbReference type="Proteomes" id="UP000789739"/>
    </source>
</evidence>
<dbReference type="GO" id="GO:0000176">
    <property type="term" value="C:nuclear exosome (RNase complex)"/>
    <property type="evidence" value="ECO:0007669"/>
    <property type="project" value="UniProtKB-ARBA"/>
</dbReference>
<evidence type="ECO:0000256" key="1">
    <source>
        <dbReference type="ARBA" id="ARBA00004123"/>
    </source>
</evidence>
<accession>A0A9N9DHD8</accession>
<dbReference type="SUPFAM" id="SSF88723">
    <property type="entry name" value="PIN domain-like"/>
    <property type="match status" value="1"/>
</dbReference>
<dbReference type="InterPro" id="IPR033770">
    <property type="entry name" value="RRP44_S1"/>
</dbReference>
<keyword evidence="8" id="KW-0694">RNA-binding</keyword>
<protein>
    <recommendedName>
        <fullName evidence="10">Ribosomal RNA-processing protein 44</fullName>
    </recommendedName>
</protein>
<proteinExistence type="inferred from homology"/>
<dbReference type="CDD" id="cd09862">
    <property type="entry name" value="PIN_Rrp44-like"/>
    <property type="match status" value="1"/>
</dbReference>
<dbReference type="GO" id="GO:0003723">
    <property type="term" value="F:RNA binding"/>
    <property type="evidence" value="ECO:0007669"/>
    <property type="project" value="UniProtKB-KW"/>
</dbReference>
<dbReference type="Proteomes" id="UP000789739">
    <property type="component" value="Unassembled WGS sequence"/>
</dbReference>
<dbReference type="SMART" id="SM00955">
    <property type="entry name" value="RNB"/>
    <property type="match status" value="1"/>
</dbReference>
<dbReference type="Gene3D" id="3.40.50.1010">
    <property type="entry name" value="5'-nuclease"/>
    <property type="match status" value="1"/>
</dbReference>
<comment type="caution">
    <text evidence="15">The sequence shown here is derived from an EMBL/GenBank/DDBJ whole genome shotgun (WGS) entry which is preliminary data.</text>
</comment>
<keyword evidence="7" id="KW-0269">Exonuclease</keyword>
<keyword evidence="9" id="KW-0539">Nucleus</keyword>
<dbReference type="InterPro" id="IPR050180">
    <property type="entry name" value="RNR_Ribonuclease"/>
</dbReference>
<dbReference type="Pfam" id="PF13638">
    <property type="entry name" value="PIN_4"/>
    <property type="match status" value="1"/>
</dbReference>
<dbReference type="InterPro" id="IPR012340">
    <property type="entry name" value="NA-bd_OB-fold"/>
</dbReference>
<dbReference type="InterPro" id="IPR033771">
    <property type="entry name" value="Rrp44_CSD1"/>
</dbReference>
<dbReference type="Pfam" id="PF17849">
    <property type="entry name" value="OB_Dis3"/>
    <property type="match status" value="1"/>
</dbReference>
<dbReference type="InterPro" id="IPR022966">
    <property type="entry name" value="RNase_II/R_CS"/>
</dbReference>
<comment type="similarity">
    <text evidence="2 11">Belongs to the RNR ribonuclease family.</text>
</comment>
<feature type="domain" description="RNB" evidence="14">
    <location>
        <begin position="390"/>
        <end position="725"/>
    </location>
</feature>
<dbReference type="Pfam" id="PF17215">
    <property type="entry name" value="Rrp44_S1"/>
    <property type="match status" value="1"/>
</dbReference>
<evidence type="ECO:0000256" key="8">
    <source>
        <dbReference type="ARBA" id="ARBA00022884"/>
    </source>
</evidence>
<evidence type="ECO:0000259" key="13">
    <source>
        <dbReference type="SMART" id="SM00670"/>
    </source>
</evidence>
<reference evidence="15" key="1">
    <citation type="submission" date="2021-06" db="EMBL/GenBank/DDBJ databases">
        <authorList>
            <person name="Kallberg Y."/>
            <person name="Tangrot J."/>
            <person name="Rosling A."/>
        </authorList>
    </citation>
    <scope>NUCLEOTIDE SEQUENCE</scope>
    <source>
        <strain evidence="15">BR232B</strain>
    </source>
</reference>
<dbReference type="GO" id="GO:0006364">
    <property type="term" value="P:rRNA processing"/>
    <property type="evidence" value="ECO:0007669"/>
    <property type="project" value="UniProtKB-KW"/>
</dbReference>
<dbReference type="Gene3D" id="2.40.50.700">
    <property type="match status" value="1"/>
</dbReference>
<keyword evidence="6" id="KW-0271">Exosome</keyword>
<dbReference type="EMBL" id="CAJVPI010002333">
    <property type="protein sequence ID" value="CAG8641189.1"/>
    <property type="molecule type" value="Genomic_DNA"/>
</dbReference>
<feature type="region of interest" description="Disordered" evidence="12">
    <location>
        <begin position="250"/>
        <end position="269"/>
    </location>
</feature>
<dbReference type="Pfam" id="PF17216">
    <property type="entry name" value="Rrp44_CSD1"/>
    <property type="match status" value="1"/>
</dbReference>
<feature type="non-terminal residue" evidence="15">
    <location>
        <position position="1"/>
    </location>
</feature>
<evidence type="ECO:0000256" key="12">
    <source>
        <dbReference type="SAM" id="MobiDB-lite"/>
    </source>
</evidence>
<evidence type="ECO:0000256" key="4">
    <source>
        <dbReference type="ARBA" id="ARBA00022722"/>
    </source>
</evidence>
<dbReference type="InterPro" id="IPR001900">
    <property type="entry name" value="RNase_II/R"/>
</dbReference>
<evidence type="ECO:0000256" key="2">
    <source>
        <dbReference type="ARBA" id="ARBA00005785"/>
    </source>
</evidence>
<evidence type="ECO:0000256" key="6">
    <source>
        <dbReference type="ARBA" id="ARBA00022835"/>
    </source>
</evidence>
<dbReference type="Pfam" id="PF00773">
    <property type="entry name" value="RNB"/>
    <property type="match status" value="1"/>
</dbReference>
<dbReference type="GO" id="GO:0004519">
    <property type="term" value="F:endonuclease activity"/>
    <property type="evidence" value="ECO:0007669"/>
    <property type="project" value="TreeGrafter"/>
</dbReference>
<dbReference type="SUPFAM" id="SSF50249">
    <property type="entry name" value="Nucleic acid-binding proteins"/>
    <property type="match status" value="3"/>
</dbReference>
<dbReference type="GO" id="GO:0000175">
    <property type="term" value="F:3'-5'-RNA exonuclease activity"/>
    <property type="evidence" value="ECO:0007669"/>
    <property type="project" value="TreeGrafter"/>
</dbReference>
<evidence type="ECO:0000313" key="15">
    <source>
        <dbReference type="EMBL" id="CAG8641189.1"/>
    </source>
</evidence>
<dbReference type="GO" id="GO:0016075">
    <property type="term" value="P:rRNA catabolic process"/>
    <property type="evidence" value="ECO:0007669"/>
    <property type="project" value="TreeGrafter"/>
</dbReference>
<sequence length="899" mass="102200">IDLIEYPALKDVIVLQTVYEELRHLNLTIYNRLKKVIEDRQRRFYVFSNEHRRETYVERLKEESPNDRNDRAIREAVKWYTSHLQESPTNDHKVVLLSDDVANRKKAISEGLLAFPVEKYVESITETPELVNMLRKMSVSDDSENKFTYDEYLSPAQIANGLKDGTLYQGTLSISMHNYLEGSITPVIDGQENQIMIIGRPRMNRAIQGDVVAVQLLSKSEWLRTPSAVIVEEDEESAILQDLNEAEISLDQTSKDPESSGELQPTGRSLNRYCGFINKKTTDSSGQARSEHVTVIPMDRRIPKIRMVTRQARNLLGQRILVAIDSWPKHCMLPQGHFKRILGPAGDKTTETEVLLLEHDVPFQDFSKQVLSCLPFEGESWKVTNEYLSRTNFTHLNVSSIDPPGCEDIDDALHVRILPNGNYEVGVHIADVTHFVKPGTPLDEEAAIRGTTVYLVNKRVDMLPALLGNNLCSLRADVERLAFSCVWELNDDADVVKTQFTKSVIISKAALTYEEAQRRIDDLHMEDDLTKGLRILNQLAKKLREKRIERGALTLASPEVRFQLENGSQDPVDVAAEEMKELHETNALVEEFMLLANISVAEEIFRKFPESSLLRKHPPPTSSKLEKLSKTINEFGLTLRYDSSRTLAESLDKAVIPEEPYFNKLLRILTTRCMMQAAYFCSGSIPQKEFVHYGLATQIYTHFTSPIRRYSDIMVHRLLEACIDENLSYGSELTDIKKITQLCEVLNYRHRMAQQAARSSVELHTHLFFKNKKEKNEGFVTRTLKNGFIALIPRYGIESIVLATQKSGMTPPVVYNTRTNSLDSTSSSTKIKLFDKVLVQISVNEDLIGEGAGGMRQKLKIELVEPFISGFSVSVSEENNSIRKSDEEIGIQVKRMKMD</sequence>
<dbReference type="PANTHER" id="PTHR23355:SF35">
    <property type="entry name" value="EXOSOME COMPLEX EXONUCLEASE RRP44"/>
    <property type="match status" value="1"/>
</dbReference>
<dbReference type="GO" id="GO:0000177">
    <property type="term" value="C:cytoplasmic exosome (RNase complex)"/>
    <property type="evidence" value="ECO:0007669"/>
    <property type="project" value="TreeGrafter"/>
</dbReference>
<dbReference type="OrthoDB" id="372421at2759"/>
<name>A0A9N9DHD8_9GLOM</name>
<evidence type="ECO:0000259" key="14">
    <source>
        <dbReference type="SMART" id="SM00955"/>
    </source>
</evidence>
<dbReference type="AlphaFoldDB" id="A0A9N9DHD8"/>
<dbReference type="InterPro" id="IPR029060">
    <property type="entry name" value="PIN-like_dom_sf"/>
</dbReference>
<feature type="domain" description="PIN" evidence="13">
    <location>
        <begin position="3"/>
        <end position="105"/>
    </location>
</feature>
<keyword evidence="5" id="KW-0378">Hydrolase</keyword>
<keyword evidence="3" id="KW-0698">rRNA processing</keyword>
<evidence type="ECO:0000256" key="7">
    <source>
        <dbReference type="ARBA" id="ARBA00022839"/>
    </source>
</evidence>
<dbReference type="Gene3D" id="2.40.50.690">
    <property type="match status" value="1"/>
</dbReference>
<keyword evidence="4" id="KW-0540">Nuclease</keyword>
<dbReference type="PROSITE" id="PS01175">
    <property type="entry name" value="RIBONUCLEASE_II"/>
    <property type="match status" value="1"/>
</dbReference>
<evidence type="ECO:0000256" key="10">
    <source>
        <dbReference type="ARBA" id="ARBA00077930"/>
    </source>
</evidence>
<evidence type="ECO:0000256" key="9">
    <source>
        <dbReference type="ARBA" id="ARBA00023242"/>
    </source>
</evidence>
<dbReference type="Gene3D" id="2.40.50.140">
    <property type="entry name" value="Nucleic acid-binding proteins"/>
    <property type="match status" value="1"/>
</dbReference>
<dbReference type="InterPro" id="IPR002716">
    <property type="entry name" value="PIN_dom"/>
</dbReference>
<gene>
    <name evidence="15" type="ORF">PBRASI_LOCUS9780</name>
</gene>